<proteinExistence type="predicted"/>
<evidence type="ECO:0000313" key="1">
    <source>
        <dbReference type="EMBL" id="KAI0084513.1"/>
    </source>
</evidence>
<dbReference type="Proteomes" id="UP001055072">
    <property type="component" value="Unassembled WGS sequence"/>
</dbReference>
<protein>
    <submittedName>
        <fullName evidence="1">Uncharacterized protein</fullName>
    </submittedName>
</protein>
<evidence type="ECO:0000313" key="2">
    <source>
        <dbReference type="Proteomes" id="UP001055072"/>
    </source>
</evidence>
<gene>
    <name evidence="1" type="ORF">BDY19DRAFT_524777</name>
</gene>
<keyword evidence="2" id="KW-1185">Reference proteome</keyword>
<accession>A0ACB8TR55</accession>
<comment type="caution">
    <text evidence="1">The sequence shown here is derived from an EMBL/GenBank/DDBJ whole genome shotgun (WGS) entry which is preliminary data.</text>
</comment>
<sequence length="694" mass="74068">MSSSSYIPFATPDSPGDVSVILVLLENSGAMHGNWSDIRNFYLPHLLEALRSAQPAGTPIHIIWQLAASPYDPSAGASTLGSIYSEAHRQIPDFQFDATSTPLSPTTLRQSIEELRGNVPRDHSSTRHLVVVAMSQPVTTSPAHSHPNMLSNADNWQSIALLLHQDRVRLHMILHSSSQLDIFRDVFYNNLTIQTRAEIPPWFQVNPRHTIHLSANSTLFGSARGSPTLISSSAPPSVPVTPGITTSSLPLSSPGYEATSSGHALSSSPPTRRSRPKLKEGQAAPSSQDSNRPGPGQLVDYIKQIHGLTKKRTPGGKTAKKAGTSEQPRASTSRPILPRLELPPANLSTDSKGKTTERAALEAASSGGSRYAAIAPAGQTRPSMSEEGHHGPAQSARRWPWLQPAPVLSSATPEESGLSPSAAATLRNLQTIAPRMPGMGTQLPGEPHSPPRTRRATTHGGHTTAVPTSTSTHRHATYPTRTMSPPIDPTMMQRSQGSPSYPGSQGYSAEEYGDYVTQSQYPAFASAAGHDGPVSSSPPGVSAQSSDDAENQPFVITPEYEALANAEFEQAVRSGAMQASMSPTTMSPVATSPGMQAGATGYFPSEPVGSANMMSPSMQQTPIHPTQAQQLGTAYAPYHHEQQLARDVRYHQAHGQSPPGTSTTPSSSPPRPSRFYNPHSPPGNDPSQARRWYG</sequence>
<dbReference type="EMBL" id="MU274941">
    <property type="protein sequence ID" value="KAI0084513.1"/>
    <property type="molecule type" value="Genomic_DNA"/>
</dbReference>
<name>A0ACB8TR55_9APHY</name>
<reference evidence="1" key="1">
    <citation type="journal article" date="2021" name="Environ. Microbiol.">
        <title>Gene family expansions and transcriptome signatures uncover fungal adaptations to wood decay.</title>
        <authorList>
            <person name="Hage H."/>
            <person name="Miyauchi S."/>
            <person name="Viragh M."/>
            <person name="Drula E."/>
            <person name="Min B."/>
            <person name="Chaduli D."/>
            <person name="Navarro D."/>
            <person name="Favel A."/>
            <person name="Norest M."/>
            <person name="Lesage-Meessen L."/>
            <person name="Balint B."/>
            <person name="Merenyi Z."/>
            <person name="de Eugenio L."/>
            <person name="Morin E."/>
            <person name="Martinez A.T."/>
            <person name="Baldrian P."/>
            <person name="Stursova M."/>
            <person name="Martinez M.J."/>
            <person name="Novotny C."/>
            <person name="Magnuson J.K."/>
            <person name="Spatafora J.W."/>
            <person name="Maurice S."/>
            <person name="Pangilinan J."/>
            <person name="Andreopoulos W."/>
            <person name="LaButti K."/>
            <person name="Hundley H."/>
            <person name="Na H."/>
            <person name="Kuo A."/>
            <person name="Barry K."/>
            <person name="Lipzen A."/>
            <person name="Henrissat B."/>
            <person name="Riley R."/>
            <person name="Ahrendt S."/>
            <person name="Nagy L.G."/>
            <person name="Grigoriev I.V."/>
            <person name="Martin F."/>
            <person name="Rosso M.N."/>
        </authorList>
    </citation>
    <scope>NUCLEOTIDE SEQUENCE</scope>
    <source>
        <strain evidence="1">CBS 384.51</strain>
    </source>
</reference>
<organism evidence="1 2">
    <name type="scientific">Irpex rosettiformis</name>
    <dbReference type="NCBI Taxonomy" id="378272"/>
    <lineage>
        <taxon>Eukaryota</taxon>
        <taxon>Fungi</taxon>
        <taxon>Dikarya</taxon>
        <taxon>Basidiomycota</taxon>
        <taxon>Agaricomycotina</taxon>
        <taxon>Agaricomycetes</taxon>
        <taxon>Polyporales</taxon>
        <taxon>Irpicaceae</taxon>
        <taxon>Irpex</taxon>
    </lineage>
</organism>